<dbReference type="AlphaFoldDB" id="A0A5F2C4P2"/>
<reference evidence="1 3" key="2">
    <citation type="journal article" date="2019" name="PLoS Negl. Trop. Dis.">
        <title>Revisiting the worldwide diversity of Leptospira species in the environment.</title>
        <authorList>
            <person name="Vincent A.T."/>
            <person name="Schiettekatte O."/>
            <person name="Bourhy P."/>
            <person name="Veyrier F.J."/>
            <person name="Picardeau M."/>
        </authorList>
    </citation>
    <scope>NUCLEOTIDE SEQUENCE [LARGE SCALE GENOMIC DNA]</scope>
    <source>
        <strain evidence="1 3">201702405</strain>
        <strain evidence="2">201702406</strain>
    </source>
</reference>
<reference evidence="2" key="1">
    <citation type="submission" date="2018-10" db="EMBL/GenBank/DDBJ databases">
        <authorList>
            <person name="Vincent A.T."/>
            <person name="Schiettekatte O."/>
            <person name="Bourhy P."/>
            <person name="Veyrier F.J."/>
            <person name="Picardeau M."/>
        </authorList>
    </citation>
    <scope>NUCLEOTIDE SEQUENCE</scope>
    <source>
        <strain evidence="2">201702406</strain>
    </source>
</reference>
<comment type="caution">
    <text evidence="1">The sequence shown here is derived from an EMBL/GenBank/DDBJ whole genome shotgun (WGS) entry which is preliminary data.</text>
</comment>
<keyword evidence="4" id="KW-1185">Reference proteome</keyword>
<proteinExistence type="predicted"/>
<gene>
    <name evidence="1" type="ORF">EHQ81_19100</name>
    <name evidence="2" type="ORF">EHQ82_04730</name>
</gene>
<accession>A0A5F2C4P2</accession>
<evidence type="ECO:0000313" key="2">
    <source>
        <dbReference type="EMBL" id="TGM26088.1"/>
    </source>
</evidence>
<name>A0A5F2C4P2_9LEPT</name>
<evidence type="ECO:0000313" key="4">
    <source>
        <dbReference type="Proteomes" id="UP000298057"/>
    </source>
</evidence>
<organism evidence="1 3">
    <name type="scientific">Leptospira selangorensis</name>
    <dbReference type="NCBI Taxonomy" id="2484982"/>
    <lineage>
        <taxon>Bacteria</taxon>
        <taxon>Pseudomonadati</taxon>
        <taxon>Spirochaetota</taxon>
        <taxon>Spirochaetia</taxon>
        <taxon>Leptospirales</taxon>
        <taxon>Leptospiraceae</taxon>
        <taxon>Leptospira</taxon>
    </lineage>
</organism>
<dbReference type="Proteomes" id="UP000297832">
    <property type="component" value="Unassembled WGS sequence"/>
</dbReference>
<dbReference type="RefSeq" id="WP_135626389.1">
    <property type="nucleotide sequence ID" value="NZ_RQGU01000040.1"/>
</dbReference>
<dbReference type="EMBL" id="RQGU01000040">
    <property type="protein sequence ID" value="TGM26088.1"/>
    <property type="molecule type" value="Genomic_DNA"/>
</dbReference>
<sequence length="266" mass="30286">MKFRFLFLLVLLSPIAEILGSDKTTVPYPAWGQSVGVYNIFVISADAKEYRNSRDYDRSRNVSLDGELKLGDHFSASAGYGYVDQYATRTTPWSGWDRWKAGLKTFYTFGIFSIGGGVNVYGPSASEPWIGGRNPDLLLVRPHLGFVLDFGRIKFQAFGLYERETDSRFRDPVQDKYYRYMEAGATLSYETNSNWILLLETTYRMAVEDTISTPRSDSFNLHPGVQYKIGDGGRIFLSGLYGMRKDNTYDQGFKVGYQQMFSFGEE</sequence>
<dbReference type="SUPFAM" id="SSF56935">
    <property type="entry name" value="Porins"/>
    <property type="match status" value="1"/>
</dbReference>
<dbReference type="EMBL" id="RQGV01000027">
    <property type="protein sequence ID" value="TGM10619.1"/>
    <property type="molecule type" value="Genomic_DNA"/>
</dbReference>
<protein>
    <submittedName>
        <fullName evidence="1">Uncharacterized protein</fullName>
    </submittedName>
</protein>
<evidence type="ECO:0000313" key="3">
    <source>
        <dbReference type="Proteomes" id="UP000297832"/>
    </source>
</evidence>
<dbReference type="Proteomes" id="UP000298057">
    <property type="component" value="Unassembled WGS sequence"/>
</dbReference>
<evidence type="ECO:0000313" key="1">
    <source>
        <dbReference type="EMBL" id="TGM10619.1"/>
    </source>
</evidence>